<evidence type="ECO:0000313" key="4">
    <source>
        <dbReference type="Proteomes" id="UP001078573"/>
    </source>
</evidence>
<accession>A0A9Q4E7U8</accession>
<protein>
    <submittedName>
        <fullName evidence="3">Barstar family protein</fullName>
    </submittedName>
</protein>
<evidence type="ECO:0000313" key="3">
    <source>
        <dbReference type="EMBL" id="MCY8458454.1"/>
    </source>
</evidence>
<dbReference type="AlphaFoldDB" id="A0A9Q4E7U8"/>
<dbReference type="SUPFAM" id="SSF52038">
    <property type="entry name" value="Barstar-related"/>
    <property type="match status" value="1"/>
</dbReference>
<dbReference type="EMBL" id="JALAPQ010000021">
    <property type="protein sequence ID" value="MCY8458454.1"/>
    <property type="molecule type" value="Genomic_DNA"/>
</dbReference>
<feature type="domain" description="Barstar (barnase inhibitor)" evidence="2">
    <location>
        <begin position="1"/>
        <end position="86"/>
    </location>
</feature>
<comment type="similarity">
    <text evidence="1">Belongs to the barstar family.</text>
</comment>
<dbReference type="CDD" id="cd05142">
    <property type="entry name" value="Barstar"/>
    <property type="match status" value="1"/>
</dbReference>
<comment type="caution">
    <text evidence="3">The sequence shown here is derived from an EMBL/GenBank/DDBJ whole genome shotgun (WGS) entry which is preliminary data.</text>
</comment>
<dbReference type="InterPro" id="IPR035905">
    <property type="entry name" value="Barstar-like_sf"/>
</dbReference>
<sequence>MKKIIINGKDFENKERIHDALKDKLDFPDYYGKNLDALWDCLTGWIELPLTLVWRNFEFSKKFLGSYAENTLEVLQEAQEELEDEFKIIVE</sequence>
<name>A0A9Q4E7U8_BACSC</name>
<dbReference type="Pfam" id="PF01337">
    <property type="entry name" value="Barstar"/>
    <property type="match status" value="1"/>
</dbReference>
<gene>
    <name evidence="3" type="ORF">MOC89_16445</name>
</gene>
<organism evidence="3 4">
    <name type="scientific">Bacillus spizizenii</name>
    <name type="common">Bacillus subtilis subsp. spizizenii</name>
    <dbReference type="NCBI Taxonomy" id="96241"/>
    <lineage>
        <taxon>Bacteria</taxon>
        <taxon>Bacillati</taxon>
        <taxon>Bacillota</taxon>
        <taxon>Bacilli</taxon>
        <taxon>Bacillales</taxon>
        <taxon>Bacillaceae</taxon>
        <taxon>Bacillus</taxon>
    </lineage>
</organism>
<proteinExistence type="inferred from homology"/>
<dbReference type="InterPro" id="IPR000468">
    <property type="entry name" value="Barstar"/>
</dbReference>
<evidence type="ECO:0000256" key="1">
    <source>
        <dbReference type="ARBA" id="ARBA00006845"/>
    </source>
</evidence>
<reference evidence="3" key="1">
    <citation type="submission" date="2022-02" db="EMBL/GenBank/DDBJ databases">
        <title>Crop Bioprotection Bacillus Genome Sequencing.</title>
        <authorList>
            <person name="Dunlap C."/>
        </authorList>
    </citation>
    <scope>NUCLEOTIDE SEQUENCE</scope>
    <source>
        <strain evidence="3">WR1O2A-53</strain>
    </source>
</reference>
<evidence type="ECO:0000259" key="2">
    <source>
        <dbReference type="Pfam" id="PF01337"/>
    </source>
</evidence>
<dbReference type="Proteomes" id="UP001078573">
    <property type="component" value="Unassembled WGS sequence"/>
</dbReference>
<dbReference type="Gene3D" id="3.30.370.10">
    <property type="entry name" value="Barstar-like"/>
    <property type="match status" value="1"/>
</dbReference>